<sequence>MSPSRKATKYPPFRDIDAWEALKGRDLEYAINLLVSEFNLCEDFMTLIAEYRTTHAKDKHWTQVFKLEDVHVENSARYSSVLKSIIDFMGPHWTTFIASARTLASFSVLGTT</sequence>
<gene>
    <name evidence="1" type="ORF">FSUBG_13651</name>
</gene>
<dbReference type="EMBL" id="JAAOAV010000371">
    <property type="protein sequence ID" value="KAF5579276.1"/>
    <property type="molecule type" value="Genomic_DNA"/>
</dbReference>
<organism evidence="1 2">
    <name type="scientific">Gibberella subglutinans</name>
    <name type="common">Fusarium subglutinans</name>
    <dbReference type="NCBI Taxonomy" id="42677"/>
    <lineage>
        <taxon>Eukaryota</taxon>
        <taxon>Fungi</taxon>
        <taxon>Dikarya</taxon>
        <taxon>Ascomycota</taxon>
        <taxon>Pezizomycotina</taxon>
        <taxon>Sordariomycetes</taxon>
        <taxon>Hypocreomycetidae</taxon>
        <taxon>Hypocreales</taxon>
        <taxon>Nectriaceae</taxon>
        <taxon>Fusarium</taxon>
        <taxon>Fusarium fujikuroi species complex</taxon>
    </lineage>
</organism>
<dbReference type="OrthoDB" id="5079877at2759"/>
<comment type="caution">
    <text evidence="1">The sequence shown here is derived from an EMBL/GenBank/DDBJ whole genome shotgun (WGS) entry which is preliminary data.</text>
</comment>
<dbReference type="GeneID" id="59313283"/>
<keyword evidence="2" id="KW-1185">Reference proteome</keyword>
<dbReference type="AlphaFoldDB" id="A0A8H5NU32"/>
<reference evidence="1 2" key="1">
    <citation type="submission" date="2020-05" db="EMBL/GenBank/DDBJ databases">
        <title>Identification and distribution of gene clusters putatively required for synthesis of sphingolipid metabolism inhibitors in phylogenetically diverse species of the filamentous fungus Fusarium.</title>
        <authorList>
            <person name="Kim H.-S."/>
            <person name="Busman M."/>
            <person name="Brown D.W."/>
            <person name="Divon H."/>
            <person name="Uhlig S."/>
            <person name="Proctor R.H."/>
        </authorList>
    </citation>
    <scope>NUCLEOTIDE SEQUENCE [LARGE SCALE GENOMIC DNA]</scope>
    <source>
        <strain evidence="1 2">NRRL 66333</strain>
    </source>
</reference>
<accession>A0A8H5NU32</accession>
<evidence type="ECO:0000313" key="2">
    <source>
        <dbReference type="Proteomes" id="UP000547976"/>
    </source>
</evidence>
<dbReference type="RefSeq" id="XP_036530889.1">
    <property type="nucleotide sequence ID" value="XM_036678565.1"/>
</dbReference>
<proteinExistence type="predicted"/>
<name>A0A8H5NU32_GIBSU</name>
<dbReference type="Proteomes" id="UP000547976">
    <property type="component" value="Unassembled WGS sequence"/>
</dbReference>
<evidence type="ECO:0000313" key="1">
    <source>
        <dbReference type="EMBL" id="KAF5579276.1"/>
    </source>
</evidence>
<protein>
    <submittedName>
        <fullName evidence="1">Uncharacterized protein</fullName>
    </submittedName>
</protein>